<accession>A0A2Z5FVC0</accession>
<evidence type="ECO:0000313" key="7">
    <source>
        <dbReference type="Proteomes" id="UP000253606"/>
    </source>
</evidence>
<name>A0A2Z5FVC0_9BACT</name>
<keyword evidence="7" id="KW-1185">Reference proteome</keyword>
<evidence type="ECO:0000259" key="5">
    <source>
        <dbReference type="PROSITE" id="PS50109"/>
    </source>
</evidence>
<sequence>MSAIQHSEAKKDGGTSPSMSLVQHGTVSSSRNADAIQYLQPPARQLAALAHDARNLLSALEVYCDLLSAPGVLAPSFRHYAEDLRVVGTTGARLIEALAAPASGPRSLLARHAAPAVVDLASEVFGMEALLGSLAGPGVRLEVECDSCPGELGLNAEDLLRILFNLVTNAIEASQMSAPEDYAGASGKRRYIRITVQRGGGASFLPRRNKPNVRPETVVLSVRDNGPGIDGDVLPNIFAQGFSTRKAVSHAGTRSTRGLGLFIVRELVEAAGGAVRAVSTPGVGTRFDIELPILSASGKSRKHYRTKVLRQPGSHGTTLEMPEEQRLLQDPQSLPDRE</sequence>
<dbReference type="InterPro" id="IPR005467">
    <property type="entry name" value="His_kinase_dom"/>
</dbReference>
<dbReference type="EMBL" id="CP030840">
    <property type="protein sequence ID" value="AXC10839.1"/>
    <property type="molecule type" value="Genomic_DNA"/>
</dbReference>
<dbReference type="KEGG" id="abas:ACPOL_1493"/>
<dbReference type="InterPro" id="IPR036890">
    <property type="entry name" value="HATPase_C_sf"/>
</dbReference>
<dbReference type="Gene3D" id="3.30.565.10">
    <property type="entry name" value="Histidine kinase-like ATPase, C-terminal domain"/>
    <property type="match status" value="1"/>
</dbReference>
<evidence type="ECO:0000313" key="6">
    <source>
        <dbReference type="EMBL" id="AXC10839.1"/>
    </source>
</evidence>
<dbReference type="Pfam" id="PF02518">
    <property type="entry name" value="HATPase_c"/>
    <property type="match status" value="1"/>
</dbReference>
<reference evidence="6 7" key="1">
    <citation type="journal article" date="2018" name="Front. Microbiol.">
        <title>Hydrolytic Capabilities as a Key to Environmental Success: Chitinolytic and Cellulolytic Acidobacteria From Acidic Sub-arctic Soils and Boreal Peatlands.</title>
        <authorList>
            <person name="Belova S.E."/>
            <person name="Ravin N.V."/>
            <person name="Pankratov T.A."/>
            <person name="Rakitin A.L."/>
            <person name="Ivanova A.A."/>
            <person name="Beletsky A.V."/>
            <person name="Mardanov A.V."/>
            <person name="Sinninghe Damste J.S."/>
            <person name="Dedysh S.N."/>
        </authorList>
    </citation>
    <scope>NUCLEOTIDE SEQUENCE [LARGE SCALE GENOMIC DNA]</scope>
    <source>
        <strain evidence="6 7">SBC82</strain>
    </source>
</reference>
<gene>
    <name evidence="6" type="ORF">ACPOL_1493</name>
</gene>
<dbReference type="InterPro" id="IPR004358">
    <property type="entry name" value="Sig_transdc_His_kin-like_C"/>
</dbReference>
<dbReference type="PANTHER" id="PTHR43547:SF2">
    <property type="entry name" value="HYBRID SIGNAL TRANSDUCTION HISTIDINE KINASE C"/>
    <property type="match status" value="1"/>
</dbReference>
<keyword evidence="3" id="KW-0597">Phosphoprotein</keyword>
<dbReference type="PANTHER" id="PTHR43547">
    <property type="entry name" value="TWO-COMPONENT HISTIDINE KINASE"/>
    <property type="match status" value="1"/>
</dbReference>
<dbReference type="PROSITE" id="PS50109">
    <property type="entry name" value="HIS_KIN"/>
    <property type="match status" value="1"/>
</dbReference>
<dbReference type="PRINTS" id="PR00344">
    <property type="entry name" value="BCTRLSENSOR"/>
</dbReference>
<dbReference type="SUPFAM" id="SSF55874">
    <property type="entry name" value="ATPase domain of HSP90 chaperone/DNA topoisomerase II/histidine kinase"/>
    <property type="match status" value="1"/>
</dbReference>
<feature type="compositionally biased region" description="Polar residues" evidence="4">
    <location>
        <begin position="15"/>
        <end position="26"/>
    </location>
</feature>
<dbReference type="OrthoDB" id="119346at2"/>
<dbReference type="Proteomes" id="UP000253606">
    <property type="component" value="Chromosome"/>
</dbReference>
<feature type="region of interest" description="Disordered" evidence="4">
    <location>
        <begin position="1"/>
        <end position="26"/>
    </location>
</feature>
<organism evidence="6 7">
    <name type="scientific">Acidisarcina polymorpha</name>
    <dbReference type="NCBI Taxonomy" id="2211140"/>
    <lineage>
        <taxon>Bacteria</taxon>
        <taxon>Pseudomonadati</taxon>
        <taxon>Acidobacteriota</taxon>
        <taxon>Terriglobia</taxon>
        <taxon>Terriglobales</taxon>
        <taxon>Acidobacteriaceae</taxon>
        <taxon>Acidisarcina</taxon>
    </lineage>
</organism>
<dbReference type="SMART" id="SM00387">
    <property type="entry name" value="HATPase_c"/>
    <property type="match status" value="1"/>
</dbReference>
<evidence type="ECO:0000256" key="2">
    <source>
        <dbReference type="ARBA" id="ARBA00012438"/>
    </source>
</evidence>
<dbReference type="EC" id="2.7.13.3" evidence="2"/>
<dbReference type="RefSeq" id="WP_114206393.1">
    <property type="nucleotide sequence ID" value="NZ_CP030840.1"/>
</dbReference>
<evidence type="ECO:0000256" key="4">
    <source>
        <dbReference type="SAM" id="MobiDB-lite"/>
    </source>
</evidence>
<dbReference type="AlphaFoldDB" id="A0A2Z5FVC0"/>
<protein>
    <recommendedName>
        <fullName evidence="2">histidine kinase</fullName>
        <ecNumber evidence="2">2.7.13.3</ecNumber>
    </recommendedName>
</protein>
<evidence type="ECO:0000256" key="3">
    <source>
        <dbReference type="ARBA" id="ARBA00022553"/>
    </source>
</evidence>
<dbReference type="GO" id="GO:0000155">
    <property type="term" value="F:phosphorelay sensor kinase activity"/>
    <property type="evidence" value="ECO:0007669"/>
    <property type="project" value="TreeGrafter"/>
</dbReference>
<comment type="catalytic activity">
    <reaction evidence="1">
        <text>ATP + protein L-histidine = ADP + protein N-phospho-L-histidine.</text>
        <dbReference type="EC" id="2.7.13.3"/>
    </reaction>
</comment>
<feature type="domain" description="Histidine kinase" evidence="5">
    <location>
        <begin position="48"/>
        <end position="295"/>
    </location>
</feature>
<proteinExistence type="predicted"/>
<keyword evidence="6" id="KW-0808">Transferase</keyword>
<keyword evidence="6" id="KW-0418">Kinase</keyword>
<dbReference type="InterPro" id="IPR003594">
    <property type="entry name" value="HATPase_dom"/>
</dbReference>
<evidence type="ECO:0000256" key="1">
    <source>
        <dbReference type="ARBA" id="ARBA00000085"/>
    </source>
</evidence>
<feature type="region of interest" description="Disordered" evidence="4">
    <location>
        <begin position="309"/>
        <end position="338"/>
    </location>
</feature>